<dbReference type="FunFam" id="1.10.287.950:FF:000001">
    <property type="entry name" value="Methyl-accepting chemotaxis sensory transducer"/>
    <property type="match status" value="1"/>
</dbReference>
<sequence length="522" mass="56583">MLRLLRSLEGFRLTLITLALALPLVAAALLFYQMQTWVILAWLMLGSTAVVFSVLLFSRNLSQVLRSNTQCARDMVSGKYSTFFEFGSHPGLIGGNQTALREMLIDLKHKLSLSQGVMNSMVTPYVVTDVNEVFISGNPALIRMLEHEGKPEQYYGQDVSMFFYGEKRQTVLGLAMRDKKSISKEVEFTGRKGGKRFIHIDASPLFDIEGNMMGALCIYTDLSEIRVSEAKLSTQNEMIFNSAARATDISNAMATAAEELAAQVEEASRGADEQRSRTTETATAMEEMNATVLEVAKNASQAAEASAQASMKAQDGTKIVGESVAAINQVQKQSLELKNNLGKLGQQAEQIGRIMNVIEDIADQTNLLALNAAIEAARAGDAGRGFAVVADEVRKLAEKTMNATKEVGQAIADIQQGTRTNIESMDHAAAAIAEATSRANASGEALQEILRLAELAADQVRSIATAAEQQSATSEEINRGVDDINRISSETSDVMNQSAEAVSNLAQMAVQLHTIIDEMKKQ</sequence>
<dbReference type="PANTHER" id="PTHR32089:SF112">
    <property type="entry name" value="LYSOZYME-LIKE PROTEIN-RELATED"/>
    <property type="match status" value="1"/>
</dbReference>
<dbReference type="STRING" id="617002.SAMN05660653_02305"/>
<dbReference type="InterPro" id="IPR004090">
    <property type="entry name" value="Chemotax_Me-accpt_rcpt"/>
</dbReference>
<dbReference type="InterPro" id="IPR000014">
    <property type="entry name" value="PAS"/>
</dbReference>
<evidence type="ECO:0000256" key="5">
    <source>
        <dbReference type="SAM" id="Phobius"/>
    </source>
</evidence>
<evidence type="ECO:0000313" key="8">
    <source>
        <dbReference type="EMBL" id="SDB47254.1"/>
    </source>
</evidence>
<dbReference type="SUPFAM" id="SSF58104">
    <property type="entry name" value="Methyl-accepting chemotaxis protein (MCP) signaling domain"/>
    <property type="match status" value="1"/>
</dbReference>
<evidence type="ECO:0000256" key="1">
    <source>
        <dbReference type="ARBA" id="ARBA00004370"/>
    </source>
</evidence>
<keyword evidence="2 4" id="KW-0807">Transducer</keyword>
<evidence type="ECO:0000259" key="6">
    <source>
        <dbReference type="PROSITE" id="PS50111"/>
    </source>
</evidence>
<feature type="domain" description="Methyl-accepting transducer" evidence="6">
    <location>
        <begin position="249"/>
        <end position="485"/>
    </location>
</feature>
<evidence type="ECO:0000256" key="3">
    <source>
        <dbReference type="ARBA" id="ARBA00029447"/>
    </source>
</evidence>
<dbReference type="EMBL" id="FMXO01000013">
    <property type="protein sequence ID" value="SDB47254.1"/>
    <property type="molecule type" value="Genomic_DNA"/>
</dbReference>
<evidence type="ECO:0000256" key="2">
    <source>
        <dbReference type="ARBA" id="ARBA00023224"/>
    </source>
</evidence>
<dbReference type="GO" id="GO:0016020">
    <property type="term" value="C:membrane"/>
    <property type="evidence" value="ECO:0007669"/>
    <property type="project" value="UniProtKB-SubCell"/>
</dbReference>
<evidence type="ECO:0000259" key="7">
    <source>
        <dbReference type="PROSITE" id="PS50113"/>
    </source>
</evidence>
<dbReference type="Gene3D" id="1.10.287.950">
    <property type="entry name" value="Methyl-accepting chemotaxis protein"/>
    <property type="match status" value="1"/>
</dbReference>
<keyword evidence="5" id="KW-1133">Transmembrane helix</keyword>
<keyword evidence="5" id="KW-0812">Transmembrane</keyword>
<evidence type="ECO:0000256" key="4">
    <source>
        <dbReference type="PROSITE-ProRule" id="PRU00284"/>
    </source>
</evidence>
<dbReference type="SMART" id="SM00283">
    <property type="entry name" value="MA"/>
    <property type="match status" value="1"/>
</dbReference>
<evidence type="ECO:0000313" key="9">
    <source>
        <dbReference type="Proteomes" id="UP000198771"/>
    </source>
</evidence>
<dbReference type="RefSeq" id="WP_092121711.1">
    <property type="nucleotide sequence ID" value="NZ_FMXO01000013.1"/>
</dbReference>
<dbReference type="NCBIfam" id="TIGR00229">
    <property type="entry name" value="sensory_box"/>
    <property type="match status" value="1"/>
</dbReference>
<protein>
    <submittedName>
        <fullName evidence="8">Methyl-accepting chemotaxis sensory transducer with Pas/Pac sensor</fullName>
    </submittedName>
</protein>
<dbReference type="AlphaFoldDB" id="A0A1G6DPZ6"/>
<dbReference type="GO" id="GO:0004888">
    <property type="term" value="F:transmembrane signaling receptor activity"/>
    <property type="evidence" value="ECO:0007669"/>
    <property type="project" value="InterPro"/>
</dbReference>
<dbReference type="SUPFAM" id="SSF55785">
    <property type="entry name" value="PYP-like sensor domain (PAS domain)"/>
    <property type="match status" value="1"/>
</dbReference>
<dbReference type="PRINTS" id="PR00260">
    <property type="entry name" value="CHEMTRNSDUCR"/>
</dbReference>
<comment type="subcellular location">
    <subcellularLocation>
        <location evidence="1">Membrane</location>
    </subcellularLocation>
</comment>
<accession>A0A1G6DPZ6</accession>
<dbReference type="Gene3D" id="3.30.450.20">
    <property type="entry name" value="PAS domain"/>
    <property type="match status" value="1"/>
</dbReference>
<keyword evidence="5" id="KW-0472">Membrane</keyword>
<dbReference type="PROSITE" id="PS50113">
    <property type="entry name" value="PAC"/>
    <property type="match status" value="1"/>
</dbReference>
<feature type="domain" description="PAC" evidence="7">
    <location>
        <begin position="182"/>
        <end position="234"/>
    </location>
</feature>
<dbReference type="GO" id="GO:0006935">
    <property type="term" value="P:chemotaxis"/>
    <property type="evidence" value="ECO:0007669"/>
    <property type="project" value="InterPro"/>
</dbReference>
<proteinExistence type="inferred from homology"/>
<dbReference type="Pfam" id="PF00015">
    <property type="entry name" value="MCPsignal"/>
    <property type="match status" value="1"/>
</dbReference>
<feature type="transmembrane region" description="Helical" evidence="5">
    <location>
        <begin position="37"/>
        <end position="57"/>
    </location>
</feature>
<dbReference type="CDD" id="cd11386">
    <property type="entry name" value="MCP_signal"/>
    <property type="match status" value="1"/>
</dbReference>
<dbReference type="InterPro" id="IPR035965">
    <property type="entry name" value="PAS-like_dom_sf"/>
</dbReference>
<dbReference type="InterPro" id="IPR004089">
    <property type="entry name" value="MCPsignal_dom"/>
</dbReference>
<comment type="similarity">
    <text evidence="3">Belongs to the methyl-accepting chemotaxis (MCP) protein family.</text>
</comment>
<organism evidence="8 9">
    <name type="scientific">Desulfonatronum thiosulfatophilum</name>
    <dbReference type="NCBI Taxonomy" id="617002"/>
    <lineage>
        <taxon>Bacteria</taxon>
        <taxon>Pseudomonadati</taxon>
        <taxon>Thermodesulfobacteriota</taxon>
        <taxon>Desulfovibrionia</taxon>
        <taxon>Desulfovibrionales</taxon>
        <taxon>Desulfonatronaceae</taxon>
        <taxon>Desulfonatronum</taxon>
    </lineage>
</organism>
<reference evidence="8 9" key="1">
    <citation type="submission" date="2016-10" db="EMBL/GenBank/DDBJ databases">
        <authorList>
            <person name="de Groot N.N."/>
        </authorList>
    </citation>
    <scope>NUCLEOTIDE SEQUENCE [LARGE SCALE GENOMIC DNA]</scope>
    <source>
        <strain evidence="8 9">ASO4-2</strain>
    </source>
</reference>
<dbReference type="PROSITE" id="PS50111">
    <property type="entry name" value="CHEMOTAXIS_TRANSDUC_2"/>
    <property type="match status" value="1"/>
</dbReference>
<dbReference type="Pfam" id="PF13426">
    <property type="entry name" value="PAS_9"/>
    <property type="match status" value="1"/>
</dbReference>
<dbReference type="Proteomes" id="UP000198771">
    <property type="component" value="Unassembled WGS sequence"/>
</dbReference>
<gene>
    <name evidence="8" type="ORF">SAMN05660653_02305</name>
</gene>
<dbReference type="OrthoDB" id="9816383at2"/>
<dbReference type="InterPro" id="IPR000700">
    <property type="entry name" value="PAS-assoc_C"/>
</dbReference>
<name>A0A1G6DPZ6_9BACT</name>
<dbReference type="PANTHER" id="PTHR32089">
    <property type="entry name" value="METHYL-ACCEPTING CHEMOTAXIS PROTEIN MCPB"/>
    <property type="match status" value="1"/>
</dbReference>
<dbReference type="GO" id="GO:0007165">
    <property type="term" value="P:signal transduction"/>
    <property type="evidence" value="ECO:0007669"/>
    <property type="project" value="UniProtKB-KW"/>
</dbReference>
<keyword evidence="9" id="KW-1185">Reference proteome</keyword>